<evidence type="ECO:0000313" key="7">
    <source>
        <dbReference type="Proteomes" id="UP000000719"/>
    </source>
</evidence>
<evidence type="ECO:0000256" key="4">
    <source>
        <dbReference type="ARBA" id="ARBA00023136"/>
    </source>
</evidence>
<evidence type="ECO:0000256" key="2">
    <source>
        <dbReference type="ARBA" id="ARBA00022692"/>
    </source>
</evidence>
<evidence type="ECO:0000313" key="6">
    <source>
        <dbReference type="EMBL" id="ACL69592.1"/>
    </source>
</evidence>
<dbReference type="Gene3D" id="1.20.1540.10">
    <property type="entry name" value="Rhomboid-like"/>
    <property type="match status" value="1"/>
</dbReference>
<feature type="transmembrane region" description="Helical" evidence="5">
    <location>
        <begin position="20"/>
        <end position="38"/>
    </location>
</feature>
<name>B8CWC3_HALOH</name>
<proteinExistence type="predicted"/>
<keyword evidence="3 5" id="KW-1133">Transmembrane helix</keyword>
<dbReference type="SUPFAM" id="SSF144091">
    <property type="entry name" value="Rhomboid-like"/>
    <property type="match status" value="1"/>
</dbReference>
<gene>
    <name evidence="6" type="ordered locus">Hore_08350</name>
</gene>
<dbReference type="eggNOG" id="COG0705">
    <property type="taxonomic scope" value="Bacteria"/>
</dbReference>
<dbReference type="RefSeq" id="WP_012635780.1">
    <property type="nucleotide sequence ID" value="NC_011899.1"/>
</dbReference>
<keyword evidence="4 5" id="KW-0472">Membrane</keyword>
<evidence type="ECO:0008006" key="8">
    <source>
        <dbReference type="Google" id="ProtNLM"/>
    </source>
</evidence>
<feature type="transmembrane region" description="Helical" evidence="5">
    <location>
        <begin position="122"/>
        <end position="141"/>
    </location>
</feature>
<dbReference type="InterPro" id="IPR035952">
    <property type="entry name" value="Rhomboid-like_sf"/>
</dbReference>
<dbReference type="Proteomes" id="UP000000719">
    <property type="component" value="Chromosome"/>
</dbReference>
<reference evidence="6 7" key="1">
    <citation type="journal article" date="2009" name="PLoS ONE">
        <title>Genome analysis of the anaerobic thermohalophilic bacterium Halothermothrix orenii.</title>
        <authorList>
            <person name="Mavromatis K."/>
            <person name="Ivanova N."/>
            <person name="Anderson I."/>
            <person name="Lykidis A."/>
            <person name="Hooper S.D."/>
            <person name="Sun H."/>
            <person name="Kunin V."/>
            <person name="Lapidus A."/>
            <person name="Hugenholtz P."/>
            <person name="Patel B."/>
            <person name="Kyrpides N.C."/>
        </authorList>
    </citation>
    <scope>NUCLEOTIDE SEQUENCE [LARGE SCALE GENOMIC DNA]</scope>
    <source>
        <strain evidence="7">H 168 / OCM 544 / DSM 9562</strain>
    </source>
</reference>
<evidence type="ECO:0000256" key="1">
    <source>
        <dbReference type="ARBA" id="ARBA00004141"/>
    </source>
</evidence>
<keyword evidence="2 5" id="KW-0812">Transmembrane</keyword>
<evidence type="ECO:0000256" key="5">
    <source>
        <dbReference type="SAM" id="Phobius"/>
    </source>
</evidence>
<dbReference type="HOGENOM" id="CLU_070290_0_0_9"/>
<dbReference type="OrthoDB" id="9778756at2"/>
<feature type="transmembrane region" description="Helical" evidence="5">
    <location>
        <begin position="58"/>
        <end position="84"/>
    </location>
</feature>
<comment type="subcellular location">
    <subcellularLocation>
        <location evidence="1">Membrane</location>
        <topology evidence="1">Multi-pass membrane protein</topology>
    </subcellularLocation>
</comment>
<evidence type="ECO:0000256" key="3">
    <source>
        <dbReference type="ARBA" id="ARBA00022989"/>
    </source>
</evidence>
<organism evidence="6 7">
    <name type="scientific">Halothermothrix orenii (strain H 168 / OCM 544 / DSM 9562)</name>
    <dbReference type="NCBI Taxonomy" id="373903"/>
    <lineage>
        <taxon>Bacteria</taxon>
        <taxon>Bacillati</taxon>
        <taxon>Bacillota</taxon>
        <taxon>Clostridia</taxon>
        <taxon>Halanaerobiales</taxon>
        <taxon>Halothermotrichaceae</taxon>
        <taxon>Halothermothrix</taxon>
    </lineage>
</organism>
<keyword evidence="7" id="KW-1185">Reference proteome</keyword>
<feature type="transmembrane region" description="Helical" evidence="5">
    <location>
        <begin position="177"/>
        <end position="198"/>
    </location>
</feature>
<feature type="transmembrane region" description="Helical" evidence="5">
    <location>
        <begin position="153"/>
        <end position="171"/>
    </location>
</feature>
<feature type="transmembrane region" description="Helical" evidence="5">
    <location>
        <begin position="96"/>
        <end position="116"/>
    </location>
</feature>
<dbReference type="KEGG" id="hor:Hore_08350"/>
<dbReference type="GO" id="GO:0016020">
    <property type="term" value="C:membrane"/>
    <property type="evidence" value="ECO:0007669"/>
    <property type="project" value="UniProtKB-SubCell"/>
</dbReference>
<dbReference type="STRING" id="373903.Hore_08350"/>
<dbReference type="AlphaFoldDB" id="B8CWC3"/>
<dbReference type="EMBL" id="CP001098">
    <property type="protein sequence ID" value="ACL69592.1"/>
    <property type="molecule type" value="Genomic_DNA"/>
</dbReference>
<protein>
    <recommendedName>
        <fullName evidence="8">Peptidase S54 rhomboid domain-containing protein</fullName>
    </recommendedName>
</protein>
<accession>B8CWC3</accession>
<sequence>MNWLNRLERKFGHLAIKNLMSYIVLLNGIVFVMTYLDPTGTFVSRLYLDPHLVLKGEVWRLFTFIFIPPTFSMIFVIFILYFYYMIGFGLERQWGSFKFNLYYLLAIIGTIVAAFVSGQRVTAVYINLSLFLAFARIYPDYEILLFMILPVKVKYLAWFNWIVFGYTIIVQPLPAKLAAIVSLINYFIFFGKSLMLDIRRKSKGYYKRKKFQRKVNKDYTIHKCTVCGITEKDDPRMEFRYCTKCEGDYEYCMKHLKNHEHIKKE</sequence>